<protein>
    <submittedName>
        <fullName evidence="1">Uncharacterized protein</fullName>
    </submittedName>
</protein>
<name>A0A645CZR8_9ZZZZ</name>
<accession>A0A645CZR8</accession>
<dbReference type="EMBL" id="VSSQ01031456">
    <property type="protein sequence ID" value="MPM82348.1"/>
    <property type="molecule type" value="Genomic_DNA"/>
</dbReference>
<proteinExistence type="predicted"/>
<organism evidence="1">
    <name type="scientific">bioreactor metagenome</name>
    <dbReference type="NCBI Taxonomy" id="1076179"/>
    <lineage>
        <taxon>unclassified sequences</taxon>
        <taxon>metagenomes</taxon>
        <taxon>ecological metagenomes</taxon>
    </lineage>
</organism>
<dbReference type="AlphaFoldDB" id="A0A645CZR8"/>
<sequence>MVTVPTLLFAPPPTPAAYSPPVAVTFTASASVIVPPLPEIPPPMPAPLRPPVAVTCAVSVTVIVPPLPAHPPPMPAPYIPPVAVTWAVPATVIVPPLPLCPPPMPALKYPPATSRLPRPAISSTVPLCTCTPGRSLPLFSVFAPASVRVLPLPVKHRAQAPDTVLTSTVTSLSVSAAPSSHDIITFLPPVTVAAAPAATLMVSPSLMV</sequence>
<reference evidence="1" key="1">
    <citation type="submission" date="2019-08" db="EMBL/GenBank/DDBJ databases">
        <authorList>
            <person name="Kucharzyk K."/>
            <person name="Murdoch R.W."/>
            <person name="Higgins S."/>
            <person name="Loffler F."/>
        </authorList>
    </citation>
    <scope>NUCLEOTIDE SEQUENCE</scope>
</reference>
<gene>
    <name evidence="1" type="ORF">SDC9_129409</name>
</gene>
<evidence type="ECO:0000313" key="1">
    <source>
        <dbReference type="EMBL" id="MPM82348.1"/>
    </source>
</evidence>
<comment type="caution">
    <text evidence="1">The sequence shown here is derived from an EMBL/GenBank/DDBJ whole genome shotgun (WGS) entry which is preliminary data.</text>
</comment>